<sequence length="130" mass="14159">MEKRRVLAAGILLVLACALAGFLYLKFRPEAGEGLKHITVTVTHGDGGERQFSYDTEAGYLGEVLTEAGLVSGEEGEFGLFITEVDGETADSSRQEWWCITREGEMVNTSADATPLEDGAQYELTLMEGY</sequence>
<name>A0A9D1W3J9_9FIRM</name>
<feature type="domain" description="Transcobalamin-like C-terminal" evidence="1">
    <location>
        <begin position="63"/>
        <end position="120"/>
    </location>
</feature>
<reference evidence="2" key="2">
    <citation type="submission" date="2021-04" db="EMBL/GenBank/DDBJ databases">
        <authorList>
            <person name="Gilroy R."/>
        </authorList>
    </citation>
    <scope>NUCLEOTIDE SEQUENCE</scope>
    <source>
        <strain evidence="2">ChiGjej4B4-12881</strain>
    </source>
</reference>
<dbReference type="InterPro" id="IPR027954">
    <property type="entry name" value="Transcobalamin-like_C"/>
</dbReference>
<protein>
    <submittedName>
        <fullName evidence="2">DUF4430 domain-containing protein</fullName>
    </submittedName>
</protein>
<dbReference type="Pfam" id="PF14478">
    <property type="entry name" value="DUF4430"/>
    <property type="match status" value="1"/>
</dbReference>
<accession>A0A9D1W3J9</accession>
<dbReference type="PROSITE" id="PS51257">
    <property type="entry name" value="PROKAR_LIPOPROTEIN"/>
    <property type="match status" value="1"/>
</dbReference>
<comment type="caution">
    <text evidence="2">The sequence shown here is derived from an EMBL/GenBank/DDBJ whole genome shotgun (WGS) entry which is preliminary data.</text>
</comment>
<gene>
    <name evidence="2" type="ORF">IAA28_02355</name>
</gene>
<evidence type="ECO:0000259" key="1">
    <source>
        <dbReference type="Pfam" id="PF14478"/>
    </source>
</evidence>
<proteinExistence type="predicted"/>
<evidence type="ECO:0000313" key="3">
    <source>
        <dbReference type="Proteomes" id="UP000886780"/>
    </source>
</evidence>
<dbReference type="EMBL" id="DXEU01000041">
    <property type="protein sequence ID" value="HIX51630.1"/>
    <property type="molecule type" value="Genomic_DNA"/>
</dbReference>
<dbReference type="Proteomes" id="UP000886780">
    <property type="component" value="Unassembled WGS sequence"/>
</dbReference>
<dbReference type="Gene3D" id="2.170.130.30">
    <property type="match status" value="1"/>
</dbReference>
<organism evidence="2 3">
    <name type="scientific">Candidatus Lachnoclostridium stercoripullorum</name>
    <dbReference type="NCBI Taxonomy" id="2838635"/>
    <lineage>
        <taxon>Bacteria</taxon>
        <taxon>Bacillati</taxon>
        <taxon>Bacillota</taxon>
        <taxon>Clostridia</taxon>
        <taxon>Lachnospirales</taxon>
        <taxon>Lachnospiraceae</taxon>
    </lineage>
</organism>
<reference evidence="2" key="1">
    <citation type="journal article" date="2021" name="PeerJ">
        <title>Extensive microbial diversity within the chicken gut microbiome revealed by metagenomics and culture.</title>
        <authorList>
            <person name="Gilroy R."/>
            <person name="Ravi A."/>
            <person name="Getino M."/>
            <person name="Pursley I."/>
            <person name="Horton D.L."/>
            <person name="Alikhan N.F."/>
            <person name="Baker D."/>
            <person name="Gharbi K."/>
            <person name="Hall N."/>
            <person name="Watson M."/>
            <person name="Adriaenssens E.M."/>
            <person name="Foster-Nyarko E."/>
            <person name="Jarju S."/>
            <person name="Secka A."/>
            <person name="Antonio M."/>
            <person name="Oren A."/>
            <person name="Chaudhuri R.R."/>
            <person name="La Ragione R."/>
            <person name="Hildebrand F."/>
            <person name="Pallen M.J."/>
        </authorList>
    </citation>
    <scope>NUCLEOTIDE SEQUENCE</scope>
    <source>
        <strain evidence="2">ChiGjej4B4-12881</strain>
    </source>
</reference>
<evidence type="ECO:0000313" key="2">
    <source>
        <dbReference type="EMBL" id="HIX51630.1"/>
    </source>
</evidence>
<dbReference type="AlphaFoldDB" id="A0A9D1W3J9"/>